<sequence length="157" mass="17722">MNAIARNAELVADLTGEELKKLFPGKSPENIRLPKNLYLELGAVLQIGYWESHGISAHIAAGVPSKAEALSQLSERLQKGAAEFTGDDSIYIHKKSFYFWIKNIAWDGPSLMSTEMVLGEIEEDQLMDLAEFLWKHRQELKQMLVEKENTDGEERSS</sequence>
<organism evidence="1 2">
    <name type="scientific">Gimesia maris</name>
    <dbReference type="NCBI Taxonomy" id="122"/>
    <lineage>
        <taxon>Bacteria</taxon>
        <taxon>Pseudomonadati</taxon>
        <taxon>Planctomycetota</taxon>
        <taxon>Planctomycetia</taxon>
        <taxon>Planctomycetales</taxon>
        <taxon>Planctomycetaceae</taxon>
        <taxon>Gimesia</taxon>
    </lineage>
</organism>
<protein>
    <submittedName>
        <fullName evidence="1">Uncharacterized protein</fullName>
    </submittedName>
</protein>
<dbReference type="EMBL" id="DQAY01000156">
    <property type="protein sequence ID" value="HCO26335.1"/>
    <property type="molecule type" value="Genomic_DNA"/>
</dbReference>
<evidence type="ECO:0000313" key="2">
    <source>
        <dbReference type="Proteomes" id="UP000263642"/>
    </source>
</evidence>
<evidence type="ECO:0000313" key="1">
    <source>
        <dbReference type="EMBL" id="HCO26335.1"/>
    </source>
</evidence>
<name>A0A3D3RBX8_9PLAN</name>
<comment type="caution">
    <text evidence="1">The sequence shown here is derived from an EMBL/GenBank/DDBJ whole genome shotgun (WGS) entry which is preliminary data.</text>
</comment>
<accession>A0A3D3RBX8</accession>
<reference evidence="1 2" key="1">
    <citation type="journal article" date="2018" name="Nat. Biotechnol.">
        <title>A standardized bacterial taxonomy based on genome phylogeny substantially revises the tree of life.</title>
        <authorList>
            <person name="Parks D.H."/>
            <person name="Chuvochina M."/>
            <person name="Waite D.W."/>
            <person name="Rinke C."/>
            <person name="Skarshewski A."/>
            <person name="Chaumeil P.A."/>
            <person name="Hugenholtz P."/>
        </authorList>
    </citation>
    <scope>NUCLEOTIDE SEQUENCE [LARGE SCALE GENOMIC DNA]</scope>
    <source>
        <strain evidence="1">UBA9375</strain>
    </source>
</reference>
<dbReference type="AlphaFoldDB" id="A0A3D3RBX8"/>
<dbReference type="Proteomes" id="UP000263642">
    <property type="component" value="Unassembled WGS sequence"/>
</dbReference>
<gene>
    <name evidence="1" type="ORF">DIT97_26210</name>
</gene>
<proteinExistence type="predicted"/>